<dbReference type="EMBL" id="CAJVRL010000064">
    <property type="protein sequence ID" value="CAG8955539.1"/>
    <property type="molecule type" value="Genomic_DNA"/>
</dbReference>
<name>A0A9N9KXY6_9HELO</name>
<reference evidence="1" key="1">
    <citation type="submission" date="2021-07" db="EMBL/GenBank/DDBJ databases">
        <authorList>
            <person name="Durling M."/>
        </authorList>
    </citation>
    <scope>NUCLEOTIDE SEQUENCE</scope>
</reference>
<evidence type="ECO:0000313" key="2">
    <source>
        <dbReference type="Proteomes" id="UP000696280"/>
    </source>
</evidence>
<evidence type="ECO:0000313" key="1">
    <source>
        <dbReference type="EMBL" id="CAG8955539.1"/>
    </source>
</evidence>
<accession>A0A9N9KXY6</accession>
<sequence length="165" mass="19103">MAAIDTTRTLSNSRRNDISDIYVATPTLDEAGRKAAFEAKFGESFADDAGQALLRKYANHWYELDSRYTVRQDVILARRRRWAQAIRPGDERWVVMDAIYPGHGVSKQEAKKISGRYKQLWDKEEHTDQECASLALGEMTELDHLKRGSLYRQIMNALEEYFLEK</sequence>
<protein>
    <submittedName>
        <fullName evidence="1">Uncharacterized protein</fullName>
    </submittedName>
</protein>
<keyword evidence="2" id="KW-1185">Reference proteome</keyword>
<organism evidence="1 2">
    <name type="scientific">Hymenoscyphus fraxineus</name>
    <dbReference type="NCBI Taxonomy" id="746836"/>
    <lineage>
        <taxon>Eukaryota</taxon>
        <taxon>Fungi</taxon>
        <taxon>Dikarya</taxon>
        <taxon>Ascomycota</taxon>
        <taxon>Pezizomycotina</taxon>
        <taxon>Leotiomycetes</taxon>
        <taxon>Helotiales</taxon>
        <taxon>Helotiaceae</taxon>
        <taxon>Hymenoscyphus</taxon>
    </lineage>
</organism>
<gene>
    <name evidence="1" type="ORF">HYFRA_00009493</name>
</gene>
<comment type="caution">
    <text evidence="1">The sequence shown here is derived from an EMBL/GenBank/DDBJ whole genome shotgun (WGS) entry which is preliminary data.</text>
</comment>
<dbReference type="AlphaFoldDB" id="A0A9N9KXY6"/>
<proteinExistence type="predicted"/>
<dbReference type="OrthoDB" id="10367503at2759"/>
<dbReference type="Proteomes" id="UP000696280">
    <property type="component" value="Unassembled WGS sequence"/>
</dbReference>